<protein>
    <submittedName>
        <fullName evidence="3">N-acetylglucosaminyldiphosphoundecaprenol N-acetyl-beta-D-mannosaminyltransferase</fullName>
    </submittedName>
</protein>
<sequence length="258" mass="28362">MRTGERFIVGMRVHVTDYAAAARQVVDWARTRESKVVCVANVHMAMETHDDAAFRQIVNAADLVTPDGMPLVWSLKALGAKTASRVYGPTLTLHVCEAAAKAGVKIALYGGTPESLDAFEATLQQRIPNIDVACKIAPPFRPPTPEEDERDTRLLAESGAGIVFVGIGCPKQERWMAAHKGRVPAVMLGVGAAFDFHSGRVKQAPAVLQNLGLEWAFRLAMEPRRLWRRYAKHNPRFVALFARQLLLNARTLAKEEAA</sequence>
<proteinExistence type="predicted"/>
<gene>
    <name evidence="3" type="ORF">DES52_102112</name>
</gene>
<name>A0A318SDY2_9DEIO</name>
<evidence type="ECO:0000313" key="3">
    <source>
        <dbReference type="EMBL" id="PYE55748.1"/>
    </source>
</evidence>
<dbReference type="Pfam" id="PF03808">
    <property type="entry name" value="Glyco_tran_WecG"/>
    <property type="match status" value="1"/>
</dbReference>
<dbReference type="GO" id="GO:0016758">
    <property type="term" value="F:hexosyltransferase activity"/>
    <property type="evidence" value="ECO:0007669"/>
    <property type="project" value="TreeGrafter"/>
</dbReference>
<dbReference type="PANTHER" id="PTHR34136">
    <property type="match status" value="1"/>
</dbReference>
<dbReference type="PANTHER" id="PTHR34136:SF1">
    <property type="entry name" value="UDP-N-ACETYL-D-MANNOSAMINURONIC ACID TRANSFERASE"/>
    <property type="match status" value="1"/>
</dbReference>
<keyword evidence="4" id="KW-1185">Reference proteome</keyword>
<dbReference type="Proteomes" id="UP000248326">
    <property type="component" value="Unassembled WGS sequence"/>
</dbReference>
<evidence type="ECO:0000256" key="1">
    <source>
        <dbReference type="ARBA" id="ARBA00022676"/>
    </source>
</evidence>
<comment type="caution">
    <text evidence="3">The sequence shown here is derived from an EMBL/GenBank/DDBJ whole genome shotgun (WGS) entry which is preliminary data.</text>
</comment>
<keyword evidence="2 3" id="KW-0808">Transferase</keyword>
<dbReference type="CDD" id="cd06533">
    <property type="entry name" value="Glyco_transf_WecG_TagA"/>
    <property type="match status" value="1"/>
</dbReference>
<organism evidence="3 4">
    <name type="scientific">Deinococcus yavapaiensis KR-236</name>
    <dbReference type="NCBI Taxonomy" id="694435"/>
    <lineage>
        <taxon>Bacteria</taxon>
        <taxon>Thermotogati</taxon>
        <taxon>Deinococcota</taxon>
        <taxon>Deinococci</taxon>
        <taxon>Deinococcales</taxon>
        <taxon>Deinococcaceae</taxon>
        <taxon>Deinococcus</taxon>
    </lineage>
</organism>
<keyword evidence="1" id="KW-0328">Glycosyltransferase</keyword>
<dbReference type="EMBL" id="QJSX01000002">
    <property type="protein sequence ID" value="PYE55748.1"/>
    <property type="molecule type" value="Genomic_DNA"/>
</dbReference>
<dbReference type="NCBIfam" id="TIGR00696">
    <property type="entry name" value="wecG_tagA_cpsF"/>
    <property type="match status" value="1"/>
</dbReference>
<accession>A0A318SDY2</accession>
<dbReference type="AlphaFoldDB" id="A0A318SDY2"/>
<dbReference type="InterPro" id="IPR004629">
    <property type="entry name" value="WecG_TagA_CpsF"/>
</dbReference>
<reference evidence="3 4" key="1">
    <citation type="submission" date="2018-06" db="EMBL/GenBank/DDBJ databases">
        <title>Genomic Encyclopedia of Type Strains, Phase IV (KMG-IV): sequencing the most valuable type-strain genomes for metagenomic binning, comparative biology and taxonomic classification.</title>
        <authorList>
            <person name="Goeker M."/>
        </authorList>
    </citation>
    <scope>NUCLEOTIDE SEQUENCE [LARGE SCALE GENOMIC DNA]</scope>
    <source>
        <strain evidence="3 4">DSM 18048</strain>
    </source>
</reference>
<evidence type="ECO:0000313" key="4">
    <source>
        <dbReference type="Proteomes" id="UP000248326"/>
    </source>
</evidence>
<evidence type="ECO:0000256" key="2">
    <source>
        <dbReference type="ARBA" id="ARBA00022679"/>
    </source>
</evidence>